<proteinExistence type="predicted"/>
<dbReference type="Gene3D" id="3.30.420.10">
    <property type="entry name" value="Ribonuclease H-like superfamily/Ribonuclease H"/>
    <property type="match status" value="1"/>
</dbReference>
<dbReference type="InterPro" id="IPR006054">
    <property type="entry name" value="DnaQ"/>
</dbReference>
<organism evidence="2 3">
    <name type="scientific">Catonella massiliensis</name>
    <dbReference type="NCBI Taxonomy" id="2799636"/>
    <lineage>
        <taxon>Bacteria</taxon>
        <taxon>Bacillati</taxon>
        <taxon>Bacillota</taxon>
        <taxon>Clostridia</taxon>
        <taxon>Lachnospirales</taxon>
        <taxon>Lachnospiraceae</taxon>
        <taxon>Catonella</taxon>
    </lineage>
</organism>
<keyword evidence="2" id="KW-0238">DNA-binding</keyword>
<dbReference type="CDD" id="cd06127">
    <property type="entry name" value="DEDDh"/>
    <property type="match status" value="1"/>
</dbReference>
<dbReference type="InterPro" id="IPR012337">
    <property type="entry name" value="RNaseH-like_sf"/>
</dbReference>
<evidence type="ECO:0000259" key="1">
    <source>
        <dbReference type="SMART" id="SM00479"/>
    </source>
</evidence>
<dbReference type="Proteomes" id="UP000604730">
    <property type="component" value="Unassembled WGS sequence"/>
</dbReference>
<dbReference type="NCBIfam" id="TIGR00573">
    <property type="entry name" value="dnaq"/>
    <property type="match status" value="1"/>
</dbReference>
<dbReference type="EMBL" id="JAEPRJ010000001">
    <property type="protein sequence ID" value="MBK5896292.1"/>
    <property type="molecule type" value="Genomic_DNA"/>
</dbReference>
<feature type="domain" description="Exonuclease" evidence="1">
    <location>
        <begin position="16"/>
        <end position="183"/>
    </location>
</feature>
<dbReference type="SMART" id="SM00479">
    <property type="entry name" value="EXOIII"/>
    <property type="match status" value="1"/>
</dbReference>
<reference evidence="2 3" key="1">
    <citation type="submission" date="2021-01" db="EMBL/GenBank/DDBJ databases">
        <title>Isolation and description of Catonella massiliensis sp. nov., a novel Catonella species, isolated from a stable periodontitis subject.</title>
        <authorList>
            <person name="Antezack A."/>
            <person name="Boxberger M."/>
            <person name="La Scola B."/>
            <person name="Monnet-Corti V."/>
        </authorList>
    </citation>
    <scope>NUCLEOTIDE SEQUENCE [LARGE SCALE GENOMIC DNA]</scope>
    <source>
        <strain evidence="2 3">Marseille-Q4567</strain>
    </source>
</reference>
<evidence type="ECO:0000313" key="2">
    <source>
        <dbReference type="EMBL" id="MBK5896292.1"/>
    </source>
</evidence>
<dbReference type="InterPro" id="IPR036397">
    <property type="entry name" value="RNaseH_sf"/>
</dbReference>
<sequence length="228" mass="25890">MLGLRTGEKLEKYVKDYVVFDLETTGVSPLTDAIIEISAVKVRDGQIVDEFSTLVNPKRRIPYGASRVNGITDEMVADMPVFEEVLKDFIDFIGDDILVGHNIHEFDMKFIHRDCEAFFRLFLGNDYIDTLPLARKCLPILGHHKLTDLATYYKIPAEGAHRALNDCRMNQQVFERLGEELKNGEKPLKVCPRCGGTLKLRNGKFGSFFGCSSYPNCRYTENIANETK</sequence>
<dbReference type="PANTHER" id="PTHR30231:SF41">
    <property type="entry name" value="DNA POLYMERASE III SUBUNIT EPSILON"/>
    <property type="match status" value="1"/>
</dbReference>
<dbReference type="InterPro" id="IPR013520">
    <property type="entry name" value="Ribonucl_H"/>
</dbReference>
<dbReference type="PANTHER" id="PTHR30231">
    <property type="entry name" value="DNA POLYMERASE III SUBUNIT EPSILON"/>
    <property type="match status" value="1"/>
</dbReference>
<keyword evidence="3" id="KW-1185">Reference proteome</keyword>
<dbReference type="RefSeq" id="WP_208427877.1">
    <property type="nucleotide sequence ID" value="NZ_JAEPRJ010000001.1"/>
</dbReference>
<evidence type="ECO:0000313" key="3">
    <source>
        <dbReference type="Proteomes" id="UP000604730"/>
    </source>
</evidence>
<dbReference type="GO" id="GO:0003677">
    <property type="term" value="F:DNA binding"/>
    <property type="evidence" value="ECO:0007669"/>
    <property type="project" value="UniProtKB-KW"/>
</dbReference>
<dbReference type="SUPFAM" id="SSF57783">
    <property type="entry name" value="Zinc beta-ribbon"/>
    <property type="match status" value="1"/>
</dbReference>
<protein>
    <submittedName>
        <fullName evidence="2">Topoisomerase DNA-binding C4 zinc finger domain-containing protein</fullName>
    </submittedName>
</protein>
<gene>
    <name evidence="2" type="ORF">JJN12_00615</name>
</gene>
<dbReference type="SUPFAM" id="SSF53098">
    <property type="entry name" value="Ribonuclease H-like"/>
    <property type="match status" value="1"/>
</dbReference>
<dbReference type="Pfam" id="PF01396">
    <property type="entry name" value="Zn_ribbon_Top1"/>
    <property type="match status" value="1"/>
</dbReference>
<dbReference type="Gene3D" id="3.30.65.10">
    <property type="entry name" value="Bacterial Topoisomerase I, domain 1"/>
    <property type="match status" value="1"/>
</dbReference>
<dbReference type="Pfam" id="PF00929">
    <property type="entry name" value="RNase_T"/>
    <property type="match status" value="1"/>
</dbReference>
<accession>A0ABS1IWM9</accession>
<comment type="caution">
    <text evidence="2">The sequence shown here is derived from an EMBL/GenBank/DDBJ whole genome shotgun (WGS) entry which is preliminary data.</text>
</comment>
<name>A0ABS1IWM9_9FIRM</name>
<dbReference type="InterPro" id="IPR013498">
    <property type="entry name" value="Topo_IA_Znf"/>
</dbReference>